<dbReference type="Gene3D" id="1.10.3730.20">
    <property type="match status" value="1"/>
</dbReference>
<reference evidence="9 10" key="1">
    <citation type="submission" date="2020-04" db="EMBL/GenBank/DDBJ databases">
        <authorList>
            <person name="Basu S."/>
            <person name="Maruthanayagam V."/>
            <person name="Chakraborty S."/>
            <person name="Pramanik A."/>
            <person name="Mukherjee J."/>
            <person name="Brink B."/>
        </authorList>
    </citation>
    <scope>NUCLEOTIDE SEQUENCE [LARGE SCALE GENOMIC DNA]</scope>
    <source>
        <strain evidence="9 10">AP17</strain>
    </source>
</reference>
<keyword evidence="5 7" id="KW-1133">Transmembrane helix</keyword>
<keyword evidence="3" id="KW-1003">Cell membrane</keyword>
<evidence type="ECO:0000256" key="4">
    <source>
        <dbReference type="ARBA" id="ARBA00022692"/>
    </source>
</evidence>
<dbReference type="PANTHER" id="PTHR32322:SF18">
    <property type="entry name" value="S-ADENOSYLMETHIONINE_S-ADENOSYLHOMOCYSTEINE TRANSPORTER"/>
    <property type="match status" value="1"/>
</dbReference>
<dbReference type="Proteomes" id="UP000500857">
    <property type="component" value="Chromosome"/>
</dbReference>
<feature type="transmembrane region" description="Helical" evidence="7">
    <location>
        <begin position="82"/>
        <end position="105"/>
    </location>
</feature>
<comment type="similarity">
    <text evidence="2">Belongs to the EamA transporter family.</text>
</comment>
<accession>A0A6H1U0G3</accession>
<evidence type="ECO:0000256" key="2">
    <source>
        <dbReference type="ARBA" id="ARBA00007362"/>
    </source>
</evidence>
<comment type="subcellular location">
    <subcellularLocation>
        <location evidence="1">Cell membrane</location>
        <topology evidence="1">Multi-pass membrane protein</topology>
    </subcellularLocation>
</comment>
<dbReference type="GO" id="GO:0005886">
    <property type="term" value="C:plasma membrane"/>
    <property type="evidence" value="ECO:0007669"/>
    <property type="project" value="UniProtKB-SubCell"/>
</dbReference>
<feature type="transmembrane region" description="Helical" evidence="7">
    <location>
        <begin position="182"/>
        <end position="200"/>
    </location>
</feature>
<keyword evidence="6 7" id="KW-0472">Membrane</keyword>
<feature type="domain" description="EamA" evidence="8">
    <location>
        <begin position="179"/>
        <end position="314"/>
    </location>
</feature>
<sequence>MTSLSNLFTKIPGRGYLFLAILIFAASNSVVRKLTEIGAQHLIDGRNPISFCNTLFVGNLCALIVLIALYGKQWTPRTLKQLSAIDWLALMGVAILSGALAPSLIFMALDLTMVNNVVLIGRIEPPLILALSVWLLGDRVNPWVVAGAVVSFIGVVVTIVWQSPSEEMVNMGASLEIGKGEIYAALGAIALACSTIISKIKLRQIPLGIFTIFRTAMGAFLFFVITVKLLGADHFIDAFSPFVWQWMLIYGAAIVVGGQLCWFQGLKTTGASEVSLASSFSPIAGILAAYFILGETPTTAQYIGGSVIVVGIILNQIGVGQKQKETALPPPTSPAKELEMETGFKGI</sequence>
<dbReference type="InterPro" id="IPR000620">
    <property type="entry name" value="EamA_dom"/>
</dbReference>
<keyword evidence="4 7" id="KW-0812">Transmembrane</keyword>
<dbReference type="EMBL" id="CP051167">
    <property type="protein sequence ID" value="QIZ72324.1"/>
    <property type="molecule type" value="Genomic_DNA"/>
</dbReference>
<dbReference type="InterPro" id="IPR050638">
    <property type="entry name" value="AA-Vitamin_Transporters"/>
</dbReference>
<dbReference type="PANTHER" id="PTHR32322">
    <property type="entry name" value="INNER MEMBRANE TRANSPORTER"/>
    <property type="match status" value="1"/>
</dbReference>
<feature type="transmembrane region" description="Helical" evidence="7">
    <location>
        <begin position="117"/>
        <end position="136"/>
    </location>
</feature>
<evidence type="ECO:0000256" key="3">
    <source>
        <dbReference type="ARBA" id="ARBA00022475"/>
    </source>
</evidence>
<dbReference type="Pfam" id="PF00892">
    <property type="entry name" value="EamA"/>
    <property type="match status" value="2"/>
</dbReference>
<feature type="transmembrane region" description="Helical" evidence="7">
    <location>
        <begin position="243"/>
        <end position="262"/>
    </location>
</feature>
<evidence type="ECO:0000256" key="1">
    <source>
        <dbReference type="ARBA" id="ARBA00004651"/>
    </source>
</evidence>
<evidence type="ECO:0000256" key="5">
    <source>
        <dbReference type="ARBA" id="ARBA00022989"/>
    </source>
</evidence>
<evidence type="ECO:0000259" key="8">
    <source>
        <dbReference type="Pfam" id="PF00892"/>
    </source>
</evidence>
<dbReference type="KEGG" id="oxy:HCG48_18520"/>
<evidence type="ECO:0000256" key="6">
    <source>
        <dbReference type="ARBA" id="ARBA00023136"/>
    </source>
</evidence>
<name>A0A6H1U0G3_9CYAN</name>
<dbReference type="AlphaFoldDB" id="A0A6H1U0G3"/>
<feature type="transmembrane region" description="Helical" evidence="7">
    <location>
        <begin position="212"/>
        <end position="231"/>
    </location>
</feature>
<dbReference type="SUPFAM" id="SSF103481">
    <property type="entry name" value="Multidrug resistance efflux transporter EmrE"/>
    <property type="match status" value="2"/>
</dbReference>
<gene>
    <name evidence="9" type="ORF">HCG48_18520</name>
</gene>
<dbReference type="RefSeq" id="WP_168570473.1">
    <property type="nucleotide sequence ID" value="NZ_CP051167.1"/>
</dbReference>
<feature type="transmembrane region" description="Helical" evidence="7">
    <location>
        <begin position="143"/>
        <end position="162"/>
    </location>
</feature>
<feature type="transmembrane region" description="Helical" evidence="7">
    <location>
        <begin position="48"/>
        <end position="70"/>
    </location>
</feature>
<evidence type="ECO:0000313" key="10">
    <source>
        <dbReference type="Proteomes" id="UP000500857"/>
    </source>
</evidence>
<organism evidence="9 10">
    <name type="scientific">Oxynema aestuarii AP17</name>
    <dbReference type="NCBI Taxonomy" id="2064643"/>
    <lineage>
        <taxon>Bacteria</taxon>
        <taxon>Bacillati</taxon>
        <taxon>Cyanobacteriota</taxon>
        <taxon>Cyanophyceae</taxon>
        <taxon>Oscillatoriophycideae</taxon>
        <taxon>Oscillatoriales</taxon>
        <taxon>Oscillatoriaceae</taxon>
        <taxon>Oxynema</taxon>
        <taxon>Oxynema aestuarii</taxon>
    </lineage>
</organism>
<proteinExistence type="inferred from homology"/>
<evidence type="ECO:0000256" key="7">
    <source>
        <dbReference type="SAM" id="Phobius"/>
    </source>
</evidence>
<feature type="transmembrane region" description="Helical" evidence="7">
    <location>
        <begin position="274"/>
        <end position="293"/>
    </location>
</feature>
<feature type="transmembrane region" description="Helical" evidence="7">
    <location>
        <begin position="299"/>
        <end position="319"/>
    </location>
</feature>
<protein>
    <submittedName>
        <fullName evidence="9">DMT family transporter</fullName>
    </submittedName>
</protein>
<evidence type="ECO:0000313" key="9">
    <source>
        <dbReference type="EMBL" id="QIZ72324.1"/>
    </source>
</evidence>
<dbReference type="InterPro" id="IPR037185">
    <property type="entry name" value="EmrE-like"/>
</dbReference>
<keyword evidence="10" id="KW-1185">Reference proteome</keyword>
<feature type="domain" description="EamA" evidence="8">
    <location>
        <begin position="38"/>
        <end position="159"/>
    </location>
</feature>